<dbReference type="AlphaFoldDB" id="A0A1E5D7N1"/>
<dbReference type="PANTHER" id="PTHR30222">
    <property type="entry name" value="SPERMIDINE/PUTRESCINE-BINDING PERIPLASMIC PROTEIN"/>
    <property type="match status" value="1"/>
</dbReference>
<dbReference type="Pfam" id="PF13416">
    <property type="entry name" value="SBP_bac_8"/>
    <property type="match status" value="1"/>
</dbReference>
<dbReference type="EMBL" id="AJYW02000018">
    <property type="protein sequence ID" value="OEE79714.1"/>
    <property type="molecule type" value="Genomic_DNA"/>
</dbReference>
<dbReference type="GO" id="GO:0042597">
    <property type="term" value="C:periplasmic space"/>
    <property type="evidence" value="ECO:0007669"/>
    <property type="project" value="UniProtKB-SubCell"/>
</dbReference>
<gene>
    <name evidence="6" type="ORF">A130_10905</name>
</gene>
<evidence type="ECO:0000256" key="5">
    <source>
        <dbReference type="SAM" id="SignalP"/>
    </source>
</evidence>
<dbReference type="InterPro" id="IPR001188">
    <property type="entry name" value="Sperm_putr-bd"/>
</dbReference>
<evidence type="ECO:0008006" key="8">
    <source>
        <dbReference type="Google" id="ProtNLM"/>
    </source>
</evidence>
<evidence type="ECO:0000313" key="6">
    <source>
        <dbReference type="EMBL" id="OEE79714.1"/>
    </source>
</evidence>
<dbReference type="RefSeq" id="WP_017053100.1">
    <property type="nucleotide sequence ID" value="NZ_AJYW02000018.1"/>
</dbReference>
<accession>A0A1E5D7N1</accession>
<dbReference type="SUPFAM" id="SSF53850">
    <property type="entry name" value="Periplasmic binding protein-like II"/>
    <property type="match status" value="1"/>
</dbReference>
<dbReference type="GO" id="GO:0019808">
    <property type="term" value="F:polyamine binding"/>
    <property type="evidence" value="ECO:0007669"/>
    <property type="project" value="InterPro"/>
</dbReference>
<evidence type="ECO:0000313" key="7">
    <source>
        <dbReference type="Proteomes" id="UP000094165"/>
    </source>
</evidence>
<dbReference type="CDD" id="cd13590">
    <property type="entry name" value="PBP2_PotD_PotF_like"/>
    <property type="match status" value="1"/>
</dbReference>
<dbReference type="GO" id="GO:0015846">
    <property type="term" value="P:polyamine transport"/>
    <property type="evidence" value="ECO:0007669"/>
    <property type="project" value="InterPro"/>
</dbReference>
<reference evidence="6 7" key="1">
    <citation type="journal article" date="2012" name="Science">
        <title>Ecological populations of bacteria act as socially cohesive units of antibiotic production and resistance.</title>
        <authorList>
            <person name="Cordero O.X."/>
            <person name="Wildschutte H."/>
            <person name="Kirkup B."/>
            <person name="Proehl S."/>
            <person name="Ngo L."/>
            <person name="Hussain F."/>
            <person name="Le Roux F."/>
            <person name="Mincer T."/>
            <person name="Polz M.F."/>
        </authorList>
    </citation>
    <scope>NUCLEOTIDE SEQUENCE [LARGE SCALE GENOMIC DNA]</scope>
    <source>
        <strain evidence="6 7">FF-238</strain>
    </source>
</reference>
<keyword evidence="2" id="KW-0813">Transport</keyword>
<feature type="chain" id="PRO_5009173692" description="Spermidine/putrescine ABC transporter substrate-binding protein" evidence="5">
    <location>
        <begin position="24"/>
        <end position="362"/>
    </location>
</feature>
<name>A0A1E5D7N1_9VIBR</name>
<comment type="subcellular location">
    <subcellularLocation>
        <location evidence="1">Periplasm</location>
    </subcellularLocation>
</comment>
<keyword evidence="4" id="KW-0574">Periplasm</keyword>
<dbReference type="InterPro" id="IPR006059">
    <property type="entry name" value="SBP"/>
</dbReference>
<dbReference type="PRINTS" id="PR00909">
    <property type="entry name" value="SPERMDNBNDNG"/>
</dbReference>
<organism evidence="6 7">
    <name type="scientific">Vibrio genomosp. F6 str. FF-238</name>
    <dbReference type="NCBI Taxonomy" id="1191298"/>
    <lineage>
        <taxon>Bacteria</taxon>
        <taxon>Pseudomonadati</taxon>
        <taxon>Pseudomonadota</taxon>
        <taxon>Gammaproteobacteria</taxon>
        <taxon>Vibrionales</taxon>
        <taxon>Vibrionaceae</taxon>
        <taxon>Vibrio</taxon>
    </lineage>
</organism>
<evidence type="ECO:0000256" key="1">
    <source>
        <dbReference type="ARBA" id="ARBA00004418"/>
    </source>
</evidence>
<dbReference type="PANTHER" id="PTHR30222:SF12">
    <property type="entry name" value="NORSPERMIDINE SENSOR"/>
    <property type="match status" value="1"/>
</dbReference>
<evidence type="ECO:0000256" key="4">
    <source>
        <dbReference type="ARBA" id="ARBA00022764"/>
    </source>
</evidence>
<sequence>MKSFFTAINCLLVIFLHTGKAYAQEDPQTLTIFNWQYYLSEPVIDLWEQETNVKIKQIYFDSDTDRDRIINQLQGNEVDIAVLDEVATRNFTRNNKLLDLTTTDSLTNLSYVPKIWKNQCSSNAVPYFWGTLGLIYRKDIYPIPPNTWRALLYPQSYSKNMQQRNIGMLADYSDMLMPSLFLRGLSIHESNKEDLTQVYAELQQQIPFVRTYEYILTYLMHNPQEMANIHLALAYSGDTQILNHLGSHYQWGYTVPEEGTVLWVDCLAVLKSSKKPQLALSFINFLHRPNIAAINARELGNSTTNSKAITLLEAEGDHSQSLYPDMSIIQRSQFYSTQDNASMTLRSRIRNAIIKEHSSQIE</sequence>
<dbReference type="Gene3D" id="3.40.190.10">
    <property type="entry name" value="Periplasmic binding protein-like II"/>
    <property type="match status" value="2"/>
</dbReference>
<comment type="caution">
    <text evidence="6">The sequence shown here is derived from an EMBL/GenBank/DDBJ whole genome shotgun (WGS) entry which is preliminary data.</text>
</comment>
<evidence type="ECO:0000256" key="2">
    <source>
        <dbReference type="ARBA" id="ARBA00022448"/>
    </source>
</evidence>
<keyword evidence="7" id="KW-1185">Reference proteome</keyword>
<dbReference type="Proteomes" id="UP000094165">
    <property type="component" value="Unassembled WGS sequence"/>
</dbReference>
<feature type="signal peptide" evidence="5">
    <location>
        <begin position="1"/>
        <end position="23"/>
    </location>
</feature>
<proteinExistence type="predicted"/>
<keyword evidence="3 5" id="KW-0732">Signal</keyword>
<evidence type="ECO:0000256" key="3">
    <source>
        <dbReference type="ARBA" id="ARBA00022729"/>
    </source>
</evidence>
<protein>
    <recommendedName>
        <fullName evidence="8">Spermidine/putrescine ABC transporter substrate-binding protein</fullName>
    </recommendedName>
</protein>